<dbReference type="Proteomes" id="UP000015104">
    <property type="component" value="Unassembled WGS sequence"/>
</dbReference>
<dbReference type="EnsemblMetazoa" id="tetur33g01570.1">
    <property type="protein sequence ID" value="tetur33g01570.1"/>
    <property type="gene ID" value="tetur33g01570"/>
</dbReference>
<evidence type="ECO:0000313" key="2">
    <source>
        <dbReference type="EnsemblMetazoa" id="tetur33g01570.1"/>
    </source>
</evidence>
<feature type="chain" id="PRO_5004582139" description="DUF4794 domain-containing protein" evidence="1">
    <location>
        <begin position="22"/>
        <end position="244"/>
    </location>
</feature>
<dbReference type="OMA" id="AYVIGNQ"/>
<organism evidence="2 3">
    <name type="scientific">Tetranychus urticae</name>
    <name type="common">Two-spotted spider mite</name>
    <dbReference type="NCBI Taxonomy" id="32264"/>
    <lineage>
        <taxon>Eukaryota</taxon>
        <taxon>Metazoa</taxon>
        <taxon>Ecdysozoa</taxon>
        <taxon>Arthropoda</taxon>
        <taxon>Chelicerata</taxon>
        <taxon>Arachnida</taxon>
        <taxon>Acari</taxon>
        <taxon>Acariformes</taxon>
        <taxon>Trombidiformes</taxon>
        <taxon>Prostigmata</taxon>
        <taxon>Eleutherengona</taxon>
        <taxon>Raphignathae</taxon>
        <taxon>Tetranychoidea</taxon>
        <taxon>Tetranychidae</taxon>
        <taxon>Tetranychus</taxon>
    </lineage>
</organism>
<dbReference type="HOGENOM" id="CLU_1139285_0_0_1"/>
<keyword evidence="3" id="KW-1185">Reference proteome</keyword>
<gene>
    <name evidence="2" type="primary">107369598</name>
</gene>
<dbReference type="EMBL" id="CAEY01000951">
    <property type="status" value="NOT_ANNOTATED_CDS"/>
    <property type="molecule type" value="Genomic_DNA"/>
</dbReference>
<dbReference type="AlphaFoldDB" id="T1L2N3"/>
<sequence length="244" mass="27387">MQLFTHLLGFIILGLVCVSLGQPDDPSESNIFQEDESYFLEDDYGTAHGGSVTNFMLPPSDSSTQFQGAETFSRPVIIVSGRNLKDQVGLKEKRIVARSKYDDEEDEGEERPVITETKKKRKRVDQPISAYVPTAYVIGNQGGGQPVSRIRQPVEKDQEYGIMVVSPKQPINENYQLLNAGNYGVNEEMLDRNTIQLYQEPQIVEALSVDGQNEIKEITGDDKDDSLEAQKSKLTLLFLGYEKF</sequence>
<name>T1L2N3_TETUR</name>
<keyword evidence="1" id="KW-0732">Signal</keyword>
<evidence type="ECO:0008006" key="4">
    <source>
        <dbReference type="Google" id="ProtNLM"/>
    </source>
</evidence>
<reference evidence="3" key="1">
    <citation type="submission" date="2011-08" db="EMBL/GenBank/DDBJ databases">
        <authorList>
            <person name="Rombauts S."/>
        </authorList>
    </citation>
    <scope>NUCLEOTIDE SEQUENCE</scope>
    <source>
        <strain evidence="3">London</strain>
    </source>
</reference>
<accession>T1L2N3</accession>
<proteinExistence type="predicted"/>
<feature type="signal peptide" evidence="1">
    <location>
        <begin position="1"/>
        <end position="21"/>
    </location>
</feature>
<dbReference type="KEGG" id="tut:107369598"/>
<evidence type="ECO:0000256" key="1">
    <source>
        <dbReference type="SAM" id="SignalP"/>
    </source>
</evidence>
<evidence type="ECO:0000313" key="3">
    <source>
        <dbReference type="Proteomes" id="UP000015104"/>
    </source>
</evidence>
<dbReference type="OrthoDB" id="10442279at2759"/>
<reference evidence="2" key="2">
    <citation type="submission" date="2015-06" db="UniProtKB">
        <authorList>
            <consortium name="EnsemblMetazoa"/>
        </authorList>
    </citation>
    <scope>IDENTIFICATION</scope>
</reference>
<protein>
    <recommendedName>
        <fullName evidence="4">DUF4794 domain-containing protein</fullName>
    </recommendedName>
</protein>